<comment type="caution">
    <text evidence="3">The sequence shown here is derived from an EMBL/GenBank/DDBJ whole genome shotgun (WGS) entry which is preliminary data.</text>
</comment>
<dbReference type="RefSeq" id="WP_130102924.1">
    <property type="nucleotide sequence ID" value="NZ_SDWW01000027.1"/>
</dbReference>
<protein>
    <submittedName>
        <fullName evidence="3">Glycosyltransferase</fullName>
    </submittedName>
</protein>
<keyword evidence="2 3" id="KW-0808">Transferase</keyword>
<sequence length="377" mass="40704">MRRIVQIAPEIAPGSGVGGVAHHLEVQWASLGRDTDRFTMREAHGDWLPTPGPGIRGRLALLTRVVWFSTIGTVLARRYLRRHGDAVAVCHNDVLVGDVYVNHGILRAAMKARGHYALRMLRNPLHLFTAARDAVRYRTGTHRVVVNLTDGERATLRRTYPHLAARAVVIGNGVDTGRFRPATPDERRTARATLCPGGALPASATCLLFVGHEFDRKGLPLAVEALAGTPRSVHLLVVGGTPDLVATARTWALAAGVADRVHLVGRLVDPLPAFHAADVFTLPSAYEANALVVLEALACGLPVIATPVGYAPDVVVDGTNGYLVARDVEELRARFTAMVDADLAAMSRAARESSLPHSWDVVARQYLALFDELEARP</sequence>
<accession>A0A4V1ZH45</accession>
<proteinExistence type="predicted"/>
<dbReference type="EMBL" id="SDWW01000027">
    <property type="protein sequence ID" value="RYV50764.1"/>
    <property type="molecule type" value="Genomic_DNA"/>
</dbReference>
<dbReference type="PANTHER" id="PTHR12526">
    <property type="entry name" value="GLYCOSYLTRANSFERASE"/>
    <property type="match status" value="1"/>
</dbReference>
<dbReference type="CDD" id="cd03801">
    <property type="entry name" value="GT4_PimA-like"/>
    <property type="match status" value="1"/>
</dbReference>
<dbReference type="PANTHER" id="PTHR12526:SF510">
    <property type="entry name" value="D-INOSITOL 3-PHOSPHATE GLYCOSYLTRANSFERASE"/>
    <property type="match status" value="1"/>
</dbReference>
<evidence type="ECO:0000313" key="3">
    <source>
        <dbReference type="EMBL" id="RYV50764.1"/>
    </source>
</evidence>
<dbReference type="OrthoDB" id="9806887at2"/>
<keyword evidence="4" id="KW-1185">Reference proteome</keyword>
<dbReference type="GO" id="GO:0016757">
    <property type="term" value="F:glycosyltransferase activity"/>
    <property type="evidence" value="ECO:0007669"/>
    <property type="project" value="UniProtKB-KW"/>
</dbReference>
<organism evidence="3 4">
    <name type="scientific">Pengzhenrongella frigida</name>
    <dbReference type="NCBI Taxonomy" id="1259133"/>
    <lineage>
        <taxon>Bacteria</taxon>
        <taxon>Bacillati</taxon>
        <taxon>Actinomycetota</taxon>
        <taxon>Actinomycetes</taxon>
        <taxon>Micrococcales</taxon>
        <taxon>Pengzhenrongella</taxon>
    </lineage>
</organism>
<dbReference type="Proteomes" id="UP000293764">
    <property type="component" value="Unassembled WGS sequence"/>
</dbReference>
<dbReference type="Gene3D" id="3.40.50.2000">
    <property type="entry name" value="Glycogen Phosphorylase B"/>
    <property type="match status" value="2"/>
</dbReference>
<gene>
    <name evidence="3" type="ORF">EUA98_11985</name>
</gene>
<evidence type="ECO:0000256" key="2">
    <source>
        <dbReference type="ARBA" id="ARBA00022679"/>
    </source>
</evidence>
<dbReference type="AlphaFoldDB" id="A0A4V1ZH45"/>
<dbReference type="Pfam" id="PF13692">
    <property type="entry name" value="Glyco_trans_1_4"/>
    <property type="match status" value="1"/>
</dbReference>
<evidence type="ECO:0000256" key="1">
    <source>
        <dbReference type="ARBA" id="ARBA00022676"/>
    </source>
</evidence>
<reference evidence="3 4" key="1">
    <citation type="submission" date="2019-01" db="EMBL/GenBank/DDBJ databases">
        <title>Novel species of Cellulomonas.</title>
        <authorList>
            <person name="Liu Q."/>
            <person name="Xin Y.-H."/>
        </authorList>
    </citation>
    <scope>NUCLEOTIDE SEQUENCE [LARGE SCALE GENOMIC DNA]</scope>
    <source>
        <strain evidence="3 4">HLT2-17</strain>
    </source>
</reference>
<evidence type="ECO:0000313" key="4">
    <source>
        <dbReference type="Proteomes" id="UP000293764"/>
    </source>
</evidence>
<dbReference type="SUPFAM" id="SSF53756">
    <property type="entry name" value="UDP-Glycosyltransferase/glycogen phosphorylase"/>
    <property type="match status" value="1"/>
</dbReference>
<keyword evidence="1" id="KW-0328">Glycosyltransferase</keyword>
<name>A0A4V1ZH45_9MICO</name>